<dbReference type="GO" id="GO:0071555">
    <property type="term" value="P:cell wall organization"/>
    <property type="evidence" value="ECO:0007669"/>
    <property type="project" value="UniProtKB-UniRule"/>
</dbReference>
<comment type="similarity">
    <text evidence="2">Belongs to the YkuD family.</text>
</comment>
<dbReference type="CDD" id="cd16913">
    <property type="entry name" value="YkuD_like"/>
    <property type="match status" value="1"/>
</dbReference>
<dbReference type="PROSITE" id="PS52029">
    <property type="entry name" value="LD_TPASE"/>
    <property type="match status" value="1"/>
</dbReference>
<dbReference type="InterPro" id="IPR038063">
    <property type="entry name" value="Transpep_catalytic_dom"/>
</dbReference>
<dbReference type="Proteomes" id="UP000018895">
    <property type="component" value="Unassembled WGS sequence"/>
</dbReference>
<name>W4QF97_9BACI</name>
<dbReference type="STRING" id="1236971.JCM9152_2192"/>
<dbReference type="UniPathway" id="UPA00219"/>
<keyword evidence="7 9" id="KW-0961">Cell wall biogenesis/degradation</keyword>
<evidence type="ECO:0000256" key="7">
    <source>
        <dbReference type="ARBA" id="ARBA00023316"/>
    </source>
</evidence>
<dbReference type="GO" id="GO:0005576">
    <property type="term" value="C:extracellular region"/>
    <property type="evidence" value="ECO:0007669"/>
    <property type="project" value="TreeGrafter"/>
</dbReference>
<proteinExistence type="inferred from homology"/>
<evidence type="ECO:0000313" key="12">
    <source>
        <dbReference type="Proteomes" id="UP000018895"/>
    </source>
</evidence>
<keyword evidence="12" id="KW-1185">Reference proteome</keyword>
<dbReference type="AlphaFoldDB" id="W4QF97"/>
<dbReference type="InterPro" id="IPR005490">
    <property type="entry name" value="LD_TPept_cat_dom"/>
</dbReference>
<dbReference type="InterPro" id="IPR050979">
    <property type="entry name" value="LD-transpeptidase"/>
</dbReference>
<dbReference type="PANTHER" id="PTHR30582:SF4">
    <property type="entry name" value="L,D-TRANSPEPTIDASE YQJB-RELATED"/>
    <property type="match status" value="1"/>
</dbReference>
<accession>W4QF97</accession>
<evidence type="ECO:0000256" key="8">
    <source>
        <dbReference type="ARBA" id="ARBA00060592"/>
    </source>
</evidence>
<evidence type="ECO:0000313" key="11">
    <source>
        <dbReference type="EMBL" id="GAE30775.1"/>
    </source>
</evidence>
<keyword evidence="4" id="KW-0378">Hydrolase</keyword>
<feature type="active site" description="Nucleophile" evidence="9">
    <location>
        <position position="104"/>
    </location>
</feature>
<keyword evidence="5 9" id="KW-0133">Cell shape</keyword>
<dbReference type="GO" id="GO:0071972">
    <property type="term" value="F:peptidoglycan L,D-transpeptidase activity"/>
    <property type="evidence" value="ECO:0007669"/>
    <property type="project" value="TreeGrafter"/>
</dbReference>
<organism evidence="11 12">
    <name type="scientific">Halalkalibacter hemicellulosilyticusJCM 9152</name>
    <dbReference type="NCBI Taxonomy" id="1236971"/>
    <lineage>
        <taxon>Bacteria</taxon>
        <taxon>Bacillati</taxon>
        <taxon>Bacillota</taxon>
        <taxon>Bacilli</taxon>
        <taxon>Bacillales</taxon>
        <taxon>Bacillaceae</taxon>
        <taxon>Halalkalibacter</taxon>
    </lineage>
</organism>
<dbReference type="Gene3D" id="2.40.440.10">
    <property type="entry name" value="L,D-transpeptidase catalytic domain-like"/>
    <property type="match status" value="1"/>
</dbReference>
<gene>
    <name evidence="11" type="ORF">JCM9152_2192</name>
</gene>
<evidence type="ECO:0000256" key="6">
    <source>
        <dbReference type="ARBA" id="ARBA00022984"/>
    </source>
</evidence>
<feature type="domain" description="L,D-TPase catalytic" evidence="10">
    <location>
        <begin position="4"/>
        <end position="128"/>
    </location>
</feature>
<reference evidence="11" key="1">
    <citation type="journal article" date="2014" name="Genome Announc.">
        <title>Draft Genome Sequences of Three Alkaliphilic Bacillus Strains, Bacillus wakoensis JCM 9140T, Bacillus akibai JCM 9157T, and Bacillus hemicellulosilyticus JCM 9152T.</title>
        <authorList>
            <person name="Yuki M."/>
            <person name="Oshima K."/>
            <person name="Suda W."/>
            <person name="Oshida Y."/>
            <person name="Kitamura K."/>
            <person name="Iida T."/>
            <person name="Hattori M."/>
            <person name="Ohkuma M."/>
        </authorList>
    </citation>
    <scope>NUCLEOTIDE SEQUENCE [LARGE SCALE GENOMIC DNA]</scope>
    <source>
        <strain evidence="11">JCM 9152</strain>
    </source>
</reference>
<dbReference type="FunFam" id="2.40.440.10:FF:000003">
    <property type="entry name" value="L,D-transpeptidase YciB"/>
    <property type="match status" value="1"/>
</dbReference>
<evidence type="ECO:0000259" key="10">
    <source>
        <dbReference type="PROSITE" id="PS52029"/>
    </source>
</evidence>
<comment type="pathway">
    <text evidence="1 9">Cell wall biogenesis; peptidoglycan biosynthesis.</text>
</comment>
<dbReference type="EMBL" id="BAUU01000013">
    <property type="protein sequence ID" value="GAE30775.1"/>
    <property type="molecule type" value="Genomic_DNA"/>
</dbReference>
<dbReference type="GO" id="GO:0018104">
    <property type="term" value="P:peptidoglycan-protein cross-linking"/>
    <property type="evidence" value="ECO:0007669"/>
    <property type="project" value="TreeGrafter"/>
</dbReference>
<dbReference type="Pfam" id="PF03734">
    <property type="entry name" value="YkuD"/>
    <property type="match status" value="1"/>
</dbReference>
<keyword evidence="6 9" id="KW-0573">Peptidoglycan synthesis</keyword>
<dbReference type="GO" id="GO:0016740">
    <property type="term" value="F:transferase activity"/>
    <property type="evidence" value="ECO:0007669"/>
    <property type="project" value="UniProtKB-KW"/>
</dbReference>
<dbReference type="PANTHER" id="PTHR30582">
    <property type="entry name" value="L,D-TRANSPEPTIDASE"/>
    <property type="match status" value="1"/>
</dbReference>
<comment type="pathway">
    <text evidence="8">Glycan biosynthesis.</text>
</comment>
<sequence length="145" mass="15958">MGDPFLVVNISEKEISYIHESKVQSTYPIAIGKDGDETPIGLFQIIVKAKDPYYRKLNIEGGSPENPLGSRWIGFDANDTDGRIFGIHGTNRPDLIGQAVTAGCIRMANEHVEELFQQIPLGTKLLITDQRGIEVVELAKEHGAI</sequence>
<dbReference type="SUPFAM" id="SSF141523">
    <property type="entry name" value="L,D-transpeptidase catalytic domain-like"/>
    <property type="match status" value="1"/>
</dbReference>
<protein>
    <submittedName>
        <fullName evidence="11">Protein erfK/srfK</fullName>
    </submittedName>
</protein>
<evidence type="ECO:0000256" key="9">
    <source>
        <dbReference type="PROSITE-ProRule" id="PRU01373"/>
    </source>
</evidence>
<evidence type="ECO:0000256" key="3">
    <source>
        <dbReference type="ARBA" id="ARBA00022679"/>
    </source>
</evidence>
<dbReference type="GO" id="GO:0008360">
    <property type="term" value="P:regulation of cell shape"/>
    <property type="evidence" value="ECO:0007669"/>
    <property type="project" value="UniProtKB-UniRule"/>
</dbReference>
<evidence type="ECO:0000256" key="5">
    <source>
        <dbReference type="ARBA" id="ARBA00022960"/>
    </source>
</evidence>
<comment type="caution">
    <text evidence="11">The sequence shown here is derived from an EMBL/GenBank/DDBJ whole genome shotgun (WGS) entry which is preliminary data.</text>
</comment>
<evidence type="ECO:0000256" key="1">
    <source>
        <dbReference type="ARBA" id="ARBA00004752"/>
    </source>
</evidence>
<evidence type="ECO:0000256" key="2">
    <source>
        <dbReference type="ARBA" id="ARBA00005992"/>
    </source>
</evidence>
<feature type="active site" description="Proton donor/acceptor" evidence="9">
    <location>
        <position position="88"/>
    </location>
</feature>
<keyword evidence="3" id="KW-0808">Transferase</keyword>
<evidence type="ECO:0000256" key="4">
    <source>
        <dbReference type="ARBA" id="ARBA00022801"/>
    </source>
</evidence>